<comment type="caution">
    <text evidence="3">The sequence shown here is derived from an EMBL/GenBank/DDBJ whole genome shotgun (WGS) entry which is preliminary data.</text>
</comment>
<protein>
    <recommendedName>
        <fullName evidence="2">Trafficking protein particle complex II-specific subunit 65 IgD3 domain-containing protein</fullName>
    </recommendedName>
</protein>
<dbReference type="AlphaFoldDB" id="A0A9P4VSU8"/>
<dbReference type="OrthoDB" id="5345392at2759"/>
<dbReference type="Pfam" id="PF12735">
    <property type="entry name" value="IgD3_Trs65"/>
    <property type="match status" value="2"/>
</dbReference>
<dbReference type="InterPro" id="IPR055420">
    <property type="entry name" value="IgD3_Trs65"/>
</dbReference>
<organism evidence="3 4">
    <name type="scientific">Patellaria atrata CBS 101060</name>
    <dbReference type="NCBI Taxonomy" id="1346257"/>
    <lineage>
        <taxon>Eukaryota</taxon>
        <taxon>Fungi</taxon>
        <taxon>Dikarya</taxon>
        <taxon>Ascomycota</taxon>
        <taxon>Pezizomycotina</taxon>
        <taxon>Dothideomycetes</taxon>
        <taxon>Dothideomycetes incertae sedis</taxon>
        <taxon>Patellariales</taxon>
        <taxon>Patellariaceae</taxon>
        <taxon>Patellaria</taxon>
    </lineage>
</organism>
<dbReference type="PANTHER" id="PTHR28159">
    <property type="entry name" value="TRAFFICKING PROTEIN PARTICLE COMPLEX II-SPECIFIC SUBUNIT 65"/>
    <property type="match status" value="1"/>
</dbReference>
<dbReference type="GO" id="GO:0006891">
    <property type="term" value="P:intra-Golgi vesicle-mediated transport"/>
    <property type="evidence" value="ECO:0007669"/>
    <property type="project" value="InterPro"/>
</dbReference>
<keyword evidence="4" id="KW-1185">Reference proteome</keyword>
<name>A0A9P4VSU8_9PEZI</name>
<accession>A0A9P4VSU8</accession>
<dbReference type="InterPro" id="IPR024662">
    <property type="entry name" value="Trs65"/>
</dbReference>
<dbReference type="PANTHER" id="PTHR28159:SF1">
    <property type="entry name" value="TRAFFICKING PROTEIN PARTICLE COMPLEX II-SPECIFIC SUBUNIT 65"/>
    <property type="match status" value="1"/>
</dbReference>
<feature type="region of interest" description="Disordered" evidence="1">
    <location>
        <begin position="103"/>
        <end position="126"/>
    </location>
</feature>
<dbReference type="EMBL" id="MU006090">
    <property type="protein sequence ID" value="KAF2842413.1"/>
    <property type="molecule type" value="Genomic_DNA"/>
</dbReference>
<evidence type="ECO:0000313" key="4">
    <source>
        <dbReference type="Proteomes" id="UP000799429"/>
    </source>
</evidence>
<evidence type="ECO:0000313" key="3">
    <source>
        <dbReference type="EMBL" id="KAF2842413.1"/>
    </source>
</evidence>
<dbReference type="GO" id="GO:0005802">
    <property type="term" value="C:trans-Golgi network"/>
    <property type="evidence" value="ECO:0007669"/>
    <property type="project" value="TreeGrafter"/>
</dbReference>
<feature type="domain" description="Trafficking protein particle complex II-specific subunit 65 IgD3" evidence="2">
    <location>
        <begin position="418"/>
        <end position="484"/>
    </location>
</feature>
<proteinExistence type="predicted"/>
<feature type="region of interest" description="Disordered" evidence="1">
    <location>
        <begin position="400"/>
        <end position="426"/>
    </location>
</feature>
<reference evidence="3" key="1">
    <citation type="journal article" date="2020" name="Stud. Mycol.">
        <title>101 Dothideomycetes genomes: a test case for predicting lifestyles and emergence of pathogens.</title>
        <authorList>
            <person name="Haridas S."/>
            <person name="Albert R."/>
            <person name="Binder M."/>
            <person name="Bloem J."/>
            <person name="Labutti K."/>
            <person name="Salamov A."/>
            <person name="Andreopoulos B."/>
            <person name="Baker S."/>
            <person name="Barry K."/>
            <person name="Bills G."/>
            <person name="Bluhm B."/>
            <person name="Cannon C."/>
            <person name="Castanera R."/>
            <person name="Culley D."/>
            <person name="Daum C."/>
            <person name="Ezra D."/>
            <person name="Gonzalez J."/>
            <person name="Henrissat B."/>
            <person name="Kuo A."/>
            <person name="Liang C."/>
            <person name="Lipzen A."/>
            <person name="Lutzoni F."/>
            <person name="Magnuson J."/>
            <person name="Mondo S."/>
            <person name="Nolan M."/>
            <person name="Ohm R."/>
            <person name="Pangilinan J."/>
            <person name="Park H.-J."/>
            <person name="Ramirez L."/>
            <person name="Alfaro M."/>
            <person name="Sun H."/>
            <person name="Tritt A."/>
            <person name="Yoshinaga Y."/>
            <person name="Zwiers L.-H."/>
            <person name="Turgeon B."/>
            <person name="Goodwin S."/>
            <person name="Spatafora J."/>
            <person name="Crous P."/>
            <person name="Grigoriev I."/>
        </authorList>
    </citation>
    <scope>NUCLEOTIDE SEQUENCE</scope>
    <source>
        <strain evidence="3">CBS 101060</strain>
    </source>
</reference>
<gene>
    <name evidence="3" type="ORF">M501DRAFT_928027</name>
</gene>
<feature type="domain" description="Trafficking protein particle complex II-specific subunit 65 IgD3" evidence="2">
    <location>
        <begin position="509"/>
        <end position="572"/>
    </location>
</feature>
<evidence type="ECO:0000256" key="1">
    <source>
        <dbReference type="SAM" id="MobiDB-lite"/>
    </source>
</evidence>
<evidence type="ECO:0000259" key="2">
    <source>
        <dbReference type="Pfam" id="PF12735"/>
    </source>
</evidence>
<dbReference type="GO" id="GO:1990071">
    <property type="term" value="C:TRAPPII protein complex"/>
    <property type="evidence" value="ECO:0007669"/>
    <property type="project" value="InterPro"/>
</dbReference>
<dbReference type="Proteomes" id="UP000799429">
    <property type="component" value="Unassembled WGS sequence"/>
</dbReference>
<sequence>MASPTNVATEGTSRGSLEFTENAILEALVPFDTSFDVTSALERFEESSQDSNSSILPSLEQRQILFFDEIVPVYAVLKAPYAEENQFKSYLSRLSITLETYVIGTPPSPQQDPKDSQQPPVTASKEQLHSQIIKDENEPFIVVQGEPSSGSSEDEQFIYVFWRVDVLISRPRTQLVKPCVYFSVSASLKAPQQIKQEILDDEYLPSFVPLASNLLGSLVDDPGLEDVDSHLSSSITRTGSLGGHLPQEFMRPIKTGHRKIYRTSPLIIWRLRYSKAASSLHESQIFASLDLEITPFAGCDVTIQDVQVSIPNGQITLCSPTTGLQLPLNCRPQDQVTFLYNISPNEAEEPPNGYSITQFLDVTVDATAFLALTCRPDIKIKWRAPIDLRAGLRLKNMPDGLNRSRTEVPHPTAKVTNPDALPAPNDRIITKEVGSGSDIDLMVTVSGPEVVYLPEPFHWRILVLNRSQRVQNFSIVVIPMRRRRLSLRGEGFVEVDGQSYSMGSDGLSSEASELLPLTMNAVIGPLDPGGCQTAEIEFLPLMTGLLRVEALRLVDIVSQEVAHIYDLPDIVAHWRENAPGSINLESDKDSS</sequence>